<dbReference type="Proteomes" id="UP000007841">
    <property type="component" value="Chromosome"/>
</dbReference>
<dbReference type="PATRIC" id="fig|1125630.4.peg.3924"/>
<evidence type="ECO:0000313" key="1">
    <source>
        <dbReference type="EMBL" id="AEW62718.1"/>
    </source>
</evidence>
<gene>
    <name evidence="1" type="ordered locus">KPHS_40200</name>
</gene>
<protein>
    <submittedName>
        <fullName evidence="1">Prophage major capsid protein</fullName>
    </submittedName>
</protein>
<dbReference type="RefSeq" id="YP_005228320.1">
    <property type="nucleotide sequence ID" value="NC_016845.1"/>
</dbReference>
<proteinExistence type="predicted"/>
<accession>A0A0H3GTZ9</accession>
<name>A0A0H3GTZ9_KLEPH</name>
<organism evidence="1 2">
    <name type="scientific">Klebsiella pneumoniae subsp. pneumoniae (strain HS11286)</name>
    <dbReference type="NCBI Taxonomy" id="1125630"/>
    <lineage>
        <taxon>Bacteria</taxon>
        <taxon>Pseudomonadati</taxon>
        <taxon>Pseudomonadota</taxon>
        <taxon>Gammaproteobacteria</taxon>
        <taxon>Enterobacterales</taxon>
        <taxon>Enterobacteriaceae</taxon>
        <taxon>Klebsiella/Raoultella group</taxon>
        <taxon>Klebsiella</taxon>
        <taxon>Klebsiella pneumoniae complex</taxon>
    </lineage>
</organism>
<dbReference type="KEGG" id="kpm:KPHS_40200"/>
<sequence length="66" mass="7592">MVTRLDNLSIYFMDESHRRSIIENPKLDQVENYESMNIDYVVETYAAGCFIENIKLGDFSAAQPEG</sequence>
<dbReference type="Pfam" id="PF05125">
    <property type="entry name" value="Phage_cap_P2"/>
    <property type="match status" value="1"/>
</dbReference>
<keyword evidence="2" id="KW-1185">Reference proteome</keyword>
<dbReference type="HOGENOM" id="CLU_2825422_0_0_6"/>
<dbReference type="STRING" id="1125630.KPHS_40200"/>
<dbReference type="RefSeq" id="WP_014343395.1">
    <property type="nucleotide sequence ID" value="NC_016845.1"/>
</dbReference>
<dbReference type="EMBL" id="CP003200">
    <property type="protein sequence ID" value="AEW62718.1"/>
    <property type="molecule type" value="Genomic_DNA"/>
</dbReference>
<dbReference type="GeneID" id="11849063"/>
<reference evidence="1 2" key="1">
    <citation type="journal article" date="2012" name="J. Bacteriol.">
        <title>Complete genome sequence of Klebsiella pneumoniae subsp. pneumoniae HS11286, a multidrug-resistant strain isolated from human sputum.</title>
        <authorList>
            <person name="Liu P."/>
            <person name="Li P."/>
            <person name="Jiang X."/>
            <person name="Bi D."/>
            <person name="Xie Y."/>
            <person name="Tai C."/>
            <person name="Deng Z."/>
            <person name="Rajakumar K."/>
            <person name="Ou H.Y."/>
        </authorList>
    </citation>
    <scope>NUCLEOTIDE SEQUENCE [LARGE SCALE GENOMIC DNA]</scope>
    <source>
        <strain evidence="1 2">HS11286</strain>
    </source>
</reference>
<dbReference type="AlphaFoldDB" id="A0A0H3GTZ9"/>
<evidence type="ECO:0000313" key="2">
    <source>
        <dbReference type="Proteomes" id="UP000007841"/>
    </source>
</evidence>
<dbReference type="InterPro" id="IPR006441">
    <property type="entry name" value="Phage_P2_GpN"/>
</dbReference>